<dbReference type="GO" id="GO:0006606">
    <property type="term" value="P:protein import into nucleus"/>
    <property type="evidence" value="ECO:0007669"/>
    <property type="project" value="InterPro"/>
</dbReference>
<dbReference type="InterPro" id="IPR011989">
    <property type="entry name" value="ARM-like"/>
</dbReference>
<reference evidence="9 10" key="1">
    <citation type="submission" date="2015-06" db="EMBL/GenBank/DDBJ databases">
        <title>Draft genome of the ant-associated black yeast Phialophora attae CBS 131958.</title>
        <authorList>
            <person name="Moreno L.F."/>
            <person name="Stielow B.J."/>
            <person name="de Hoog S."/>
            <person name="Vicente V.A."/>
            <person name="Weiss V.A."/>
            <person name="de Vries M."/>
            <person name="Cruz L.M."/>
            <person name="Souza E.M."/>
        </authorList>
    </citation>
    <scope>NUCLEOTIDE SEQUENCE [LARGE SCALE GENOMIC DNA]</scope>
    <source>
        <strain evidence="9 10">CBS 131958</strain>
    </source>
</reference>
<dbReference type="GO" id="GO:0005737">
    <property type="term" value="C:cytoplasm"/>
    <property type="evidence" value="ECO:0007669"/>
    <property type="project" value="UniProtKB-SubCell"/>
</dbReference>
<comment type="caution">
    <text evidence="9">The sequence shown here is derived from an EMBL/GenBank/DDBJ whole genome shotgun (WGS) entry which is preliminary data.</text>
</comment>
<dbReference type="Proteomes" id="UP000038010">
    <property type="component" value="Unassembled WGS sequence"/>
</dbReference>
<organism evidence="9 10">
    <name type="scientific">Cyphellophora attinorum</name>
    <dbReference type="NCBI Taxonomy" id="1664694"/>
    <lineage>
        <taxon>Eukaryota</taxon>
        <taxon>Fungi</taxon>
        <taxon>Dikarya</taxon>
        <taxon>Ascomycota</taxon>
        <taxon>Pezizomycotina</taxon>
        <taxon>Eurotiomycetes</taxon>
        <taxon>Chaetothyriomycetidae</taxon>
        <taxon>Chaetothyriales</taxon>
        <taxon>Cyphellophoraceae</taxon>
        <taxon>Cyphellophora</taxon>
    </lineage>
</organism>
<dbReference type="Pfam" id="PF25574">
    <property type="entry name" value="TPR_IMB1"/>
    <property type="match status" value="1"/>
</dbReference>
<dbReference type="InterPro" id="IPR016024">
    <property type="entry name" value="ARM-type_fold"/>
</dbReference>
<dbReference type="PANTHER" id="PTHR10527">
    <property type="entry name" value="IMPORTIN BETA"/>
    <property type="match status" value="1"/>
</dbReference>
<dbReference type="AlphaFoldDB" id="A0A0N0NM59"/>
<evidence type="ECO:0000256" key="7">
    <source>
        <dbReference type="ARBA" id="ARBA00023242"/>
    </source>
</evidence>
<evidence type="ECO:0000313" key="9">
    <source>
        <dbReference type="EMBL" id="KPI39829.1"/>
    </source>
</evidence>
<keyword evidence="6" id="KW-0653">Protein transport</keyword>
<evidence type="ECO:0000256" key="4">
    <source>
        <dbReference type="ARBA" id="ARBA00022490"/>
    </source>
</evidence>
<evidence type="ECO:0000256" key="3">
    <source>
        <dbReference type="ARBA" id="ARBA00022448"/>
    </source>
</evidence>
<dbReference type="Gene3D" id="1.25.10.10">
    <property type="entry name" value="Leucine-rich Repeat Variant"/>
    <property type="match status" value="1"/>
</dbReference>
<dbReference type="InterPro" id="IPR057672">
    <property type="entry name" value="TPR_IPO4/5"/>
</dbReference>
<dbReference type="InterPro" id="IPR058584">
    <property type="entry name" value="IMB1_TNPO1-like_TPR"/>
</dbReference>
<dbReference type="InterPro" id="IPR040122">
    <property type="entry name" value="Importin_beta"/>
</dbReference>
<dbReference type="Pfam" id="PF18816">
    <property type="entry name" value="Importin_rep_5"/>
    <property type="match status" value="1"/>
</dbReference>
<evidence type="ECO:0000259" key="8">
    <source>
        <dbReference type="PROSITE" id="PS50166"/>
    </source>
</evidence>
<keyword evidence="4" id="KW-0963">Cytoplasm</keyword>
<dbReference type="GeneID" id="28735422"/>
<keyword evidence="5" id="KW-0677">Repeat</keyword>
<evidence type="ECO:0000256" key="5">
    <source>
        <dbReference type="ARBA" id="ARBA00022737"/>
    </source>
</evidence>
<dbReference type="VEuPathDB" id="FungiDB:AB675_3489"/>
<dbReference type="InterPro" id="IPR040928">
    <property type="entry name" value="Importin_rep_5"/>
</dbReference>
<dbReference type="RefSeq" id="XP_017999792.1">
    <property type="nucleotide sequence ID" value="XM_018143542.1"/>
</dbReference>
<keyword evidence="7" id="KW-0539">Nucleus</keyword>
<feature type="domain" description="Importin N-terminal" evidence="8">
    <location>
        <begin position="30"/>
        <end position="110"/>
    </location>
</feature>
<gene>
    <name evidence="9" type="ORF">AB675_3489</name>
</gene>
<dbReference type="STRING" id="1664694.A0A0N0NM59"/>
<evidence type="ECO:0000256" key="6">
    <source>
        <dbReference type="ARBA" id="ARBA00022927"/>
    </source>
</evidence>
<dbReference type="PROSITE" id="PS50166">
    <property type="entry name" value="IMPORTIN_B_NT"/>
    <property type="match status" value="1"/>
</dbReference>
<dbReference type="SMART" id="SM01349">
    <property type="entry name" value="TOG"/>
    <property type="match status" value="1"/>
</dbReference>
<dbReference type="Pfam" id="PF25780">
    <property type="entry name" value="TPR_IPO5"/>
    <property type="match status" value="1"/>
</dbReference>
<accession>A0A0N0NM59</accession>
<dbReference type="InterPro" id="IPR041653">
    <property type="entry name" value="Importin_rep_4"/>
</dbReference>
<keyword evidence="10" id="KW-1185">Reference proteome</keyword>
<dbReference type="GO" id="GO:0031267">
    <property type="term" value="F:small GTPase binding"/>
    <property type="evidence" value="ECO:0007669"/>
    <property type="project" value="InterPro"/>
</dbReference>
<dbReference type="Pfam" id="PF18808">
    <property type="entry name" value="Importin_rep_4"/>
    <property type="match status" value="1"/>
</dbReference>
<dbReference type="InterPro" id="IPR041389">
    <property type="entry name" value="Importin_rep_6"/>
</dbReference>
<evidence type="ECO:0000256" key="2">
    <source>
        <dbReference type="ARBA" id="ARBA00004496"/>
    </source>
</evidence>
<sequence>MSMLPADVQGALTHLLQNLQSGDNAVRSGAENELNNEWFTNRPDVLLMGLAEQIQSGQDIQTRSFAAILFRRQSSKTKKGADGHSRELFLALSADARTAIRSKLLECLASEQINHVRNKIGDAIAEIARQYTDRGESWVELLNALFQASQSGDHGLRECAFRIFSTTPKIIEKQHESAVQEVFGKGLKDSSIEVRLAAVEAFASFFASISKKNQTKYYSLIPEILNILPPLKETGDQENLSKAFISLIELAESAPKMFKNLFNNVVKFSISVIQDKEMSDQTRQNALELMATFAEFAPAMAKKDPNFTSDMVTQCLSLMTDIGADDDDATEWNSQEDLDMEDSDLNHVAGEQCMDRLANKLGGQIMLPATFTWLPRMIHSSAWRDRHAALMAISAISEGCRDLMIGELDKVLELVVPTLKDPHPRVRFAGCNALGQMSTDFAGPMQEKYHQVVLSSIIPVLQSPEPRVQAHAAAALVNFCEEAEKAILEPYLDSLLNNLLQLLQSPKRYVQEQALSTIATIADSAESAFVTYYDGLMPLLFNVLRSEQSKEYRLLRAKAMECATLIALAVGKDKMGQDAVGLVETLGIIQQGITDDDDPQAQYLLHCWGRMCRVLGSDFVPYLGGVMPPLLELAKAKADIQLLENDDDQIEDEGWELVPLKGKVIGIKTQTLEDKNTAIELITIYAQILEAAFAPYVANIAEEIALPSLAFFFHDPVRVAAAKLIPQLLNSIKKAYGDQSQELMQLWARCADKEIEILSAEPAIETLAEMFQCFYESIEVVGKNCLTAEHMTKFIDSTQDTLKEYQKRVLERAEERADAATQGAEEEDDSMSMQYAMEDDQTLLSDMNKAFHTIFKNMGANFLPAWERLMPFYDGFITSTADPTQRQWATCIFDDVLEFCGPQSWNYSSHIMQPLINGMQDSNAANRQAAAYGVGIAAQKGGEQWSEFVAHAVDTLFQVTQVNNARGEDEVFATENACAAIAKILHFNNTKVQNAQSVVERWIDTLPITNDEEAAPYAYSFLCELIDTSNPAIPPRASQIFTQIVLALEAETLQGQTARKVAEAAKKLVSQNPSAINADAVLSNLTPEGQATVKSYFE</sequence>
<protein>
    <submittedName>
        <fullName evidence="9">Importin subunit beta-3</fullName>
    </submittedName>
</protein>
<keyword evidence="3" id="KW-0813">Transport</keyword>
<dbReference type="OrthoDB" id="543373at2759"/>
<dbReference type="EMBL" id="LFJN01000014">
    <property type="protein sequence ID" value="KPI39829.1"/>
    <property type="molecule type" value="Genomic_DNA"/>
</dbReference>
<dbReference type="InterPro" id="IPR034085">
    <property type="entry name" value="TOG"/>
</dbReference>
<name>A0A0N0NM59_9EURO</name>
<dbReference type="Pfam" id="PF18829">
    <property type="entry name" value="Importin_rep_6"/>
    <property type="match status" value="1"/>
</dbReference>
<dbReference type="InterPro" id="IPR001494">
    <property type="entry name" value="Importin-beta_N"/>
</dbReference>
<proteinExistence type="predicted"/>
<dbReference type="Pfam" id="PF13513">
    <property type="entry name" value="HEAT_EZ"/>
    <property type="match status" value="1"/>
</dbReference>
<evidence type="ECO:0000313" key="10">
    <source>
        <dbReference type="Proteomes" id="UP000038010"/>
    </source>
</evidence>
<dbReference type="GO" id="GO:0005634">
    <property type="term" value="C:nucleus"/>
    <property type="evidence" value="ECO:0007669"/>
    <property type="project" value="UniProtKB-SubCell"/>
</dbReference>
<comment type="subcellular location">
    <subcellularLocation>
        <location evidence="2">Cytoplasm</location>
    </subcellularLocation>
    <subcellularLocation>
        <location evidence="1">Nucleus</location>
    </subcellularLocation>
</comment>
<evidence type="ECO:0000256" key="1">
    <source>
        <dbReference type="ARBA" id="ARBA00004123"/>
    </source>
</evidence>
<dbReference type="SUPFAM" id="SSF48371">
    <property type="entry name" value="ARM repeat"/>
    <property type="match status" value="1"/>
</dbReference>